<organism evidence="2 3">
    <name type="scientific">Lacibacterium aquatile</name>
    <dbReference type="NCBI Taxonomy" id="1168082"/>
    <lineage>
        <taxon>Bacteria</taxon>
        <taxon>Pseudomonadati</taxon>
        <taxon>Pseudomonadota</taxon>
        <taxon>Alphaproteobacteria</taxon>
        <taxon>Rhodospirillales</taxon>
        <taxon>Rhodospirillaceae</taxon>
    </lineage>
</organism>
<dbReference type="EMBL" id="JBHUIP010000012">
    <property type="protein sequence ID" value="MFD2263892.1"/>
    <property type="molecule type" value="Genomic_DNA"/>
</dbReference>
<evidence type="ECO:0000313" key="3">
    <source>
        <dbReference type="Proteomes" id="UP001597295"/>
    </source>
</evidence>
<dbReference type="InterPro" id="IPR036249">
    <property type="entry name" value="Thioredoxin-like_sf"/>
</dbReference>
<comment type="caution">
    <text evidence="2">The sequence shown here is derived from an EMBL/GenBank/DDBJ whole genome shotgun (WGS) entry which is preliminary data.</text>
</comment>
<dbReference type="SFLD" id="SFLDS00019">
    <property type="entry name" value="Glutathione_Transferase_(cytos"/>
    <property type="match status" value="1"/>
</dbReference>
<dbReference type="PROSITE" id="PS50404">
    <property type="entry name" value="GST_NTER"/>
    <property type="match status" value="1"/>
</dbReference>
<protein>
    <submittedName>
        <fullName evidence="2">Glutathione S-transferase family protein</fullName>
    </submittedName>
</protein>
<dbReference type="PANTHER" id="PTHR42673">
    <property type="entry name" value="MALEYLACETOACETATE ISOMERASE"/>
    <property type="match status" value="1"/>
</dbReference>
<dbReference type="PANTHER" id="PTHR42673:SF4">
    <property type="entry name" value="MALEYLACETOACETATE ISOMERASE"/>
    <property type="match status" value="1"/>
</dbReference>
<dbReference type="SUPFAM" id="SSF52833">
    <property type="entry name" value="Thioredoxin-like"/>
    <property type="match status" value="1"/>
</dbReference>
<dbReference type="InterPro" id="IPR036282">
    <property type="entry name" value="Glutathione-S-Trfase_C_sf"/>
</dbReference>
<dbReference type="InterPro" id="IPR040079">
    <property type="entry name" value="Glutathione_S-Trfase"/>
</dbReference>
<gene>
    <name evidence="2" type="ORF">ACFSM5_13400</name>
</gene>
<dbReference type="CDD" id="cd03043">
    <property type="entry name" value="GST_N_1"/>
    <property type="match status" value="1"/>
</dbReference>
<evidence type="ECO:0000259" key="1">
    <source>
        <dbReference type="PROSITE" id="PS50404"/>
    </source>
</evidence>
<dbReference type="InterPro" id="IPR004045">
    <property type="entry name" value="Glutathione_S-Trfase_N"/>
</dbReference>
<dbReference type="RefSeq" id="WP_379876935.1">
    <property type="nucleotide sequence ID" value="NZ_JBHUIP010000012.1"/>
</dbReference>
<dbReference type="Gene3D" id="1.20.1050.10">
    <property type="match status" value="1"/>
</dbReference>
<accession>A0ABW5DS20</accession>
<reference evidence="3" key="1">
    <citation type="journal article" date="2019" name="Int. J. Syst. Evol. Microbiol.">
        <title>The Global Catalogue of Microorganisms (GCM) 10K type strain sequencing project: providing services to taxonomists for standard genome sequencing and annotation.</title>
        <authorList>
            <consortium name="The Broad Institute Genomics Platform"/>
            <consortium name="The Broad Institute Genome Sequencing Center for Infectious Disease"/>
            <person name="Wu L."/>
            <person name="Ma J."/>
        </authorList>
    </citation>
    <scope>NUCLEOTIDE SEQUENCE [LARGE SCALE GENOMIC DNA]</scope>
    <source>
        <strain evidence="3">CGMCC 1.19062</strain>
    </source>
</reference>
<dbReference type="Pfam" id="PF13410">
    <property type="entry name" value="GST_C_2"/>
    <property type="match status" value="1"/>
</dbReference>
<feature type="domain" description="GST N-terminal" evidence="1">
    <location>
        <begin position="4"/>
        <end position="84"/>
    </location>
</feature>
<dbReference type="Proteomes" id="UP001597295">
    <property type="component" value="Unassembled WGS sequence"/>
</dbReference>
<dbReference type="SUPFAM" id="SSF47616">
    <property type="entry name" value="GST C-terminal domain-like"/>
    <property type="match status" value="1"/>
</dbReference>
<dbReference type="Gene3D" id="3.40.30.10">
    <property type="entry name" value="Glutaredoxin"/>
    <property type="match status" value="1"/>
</dbReference>
<sequence>MTALTLFIGNKNYSSWSLRPWLALKVAGIAFEEVLIPLREPTTKQDILRHTPSGKLPGLKIGDTAIWDSLAICEWVAEQAPDAGLWPTDPLTRAVARSLAAEMHSGFVALRQNMPMDVRERYAGQGLTTEVQADINRITAAWRDARGRFGEAGPFLFGKFTIADAMFAPVAFRFQTYQPDLPDDAQAYVAAMVEHPAMKEWADAAKREPWFFENK</sequence>
<evidence type="ECO:0000313" key="2">
    <source>
        <dbReference type="EMBL" id="MFD2263892.1"/>
    </source>
</evidence>
<proteinExistence type="predicted"/>
<dbReference type="CDD" id="cd03194">
    <property type="entry name" value="GST_C_3"/>
    <property type="match status" value="1"/>
</dbReference>
<dbReference type="Pfam" id="PF13409">
    <property type="entry name" value="GST_N_2"/>
    <property type="match status" value="1"/>
</dbReference>
<name>A0ABW5DS20_9PROT</name>
<keyword evidence="3" id="KW-1185">Reference proteome</keyword>